<feature type="region of interest" description="Disordered" evidence="1">
    <location>
        <begin position="90"/>
        <end position="115"/>
    </location>
</feature>
<name>A0A7S3FKV0_9EUKA</name>
<evidence type="ECO:0000256" key="1">
    <source>
        <dbReference type="SAM" id="MobiDB-lite"/>
    </source>
</evidence>
<accession>A0A7S3FKV0</accession>
<sequence length="278" mass="29990">MKQVAGILRREGGSARRKSVRIAMSASDVRVLSPLSSRMREELWYKARDFASFELDASVQCLPGMQHLDAPVPPEAIFDMNDQRNAVKRSAASTIPAPDGKRVRSDACPMPVSHEDRARPSTFALIRSPLVETAVMTELPAPAHETLAAPAPTRASLLARPCFNAIASGSSSISELRAADAVPALIYAAPAPASYMAPSMKNAPPPVMPPSLAQDTEAQVVSKSHEAGVSRAAMRTSRLESEIEGLTMAQLKEKIQEVTRRRRARHREALQPLGAANI</sequence>
<evidence type="ECO:0000313" key="2">
    <source>
        <dbReference type="EMBL" id="CAE0153996.1"/>
    </source>
</evidence>
<protein>
    <submittedName>
        <fullName evidence="2">Uncharacterized protein</fullName>
    </submittedName>
</protein>
<organism evidence="2">
    <name type="scientific">Haptolina ericina</name>
    <dbReference type="NCBI Taxonomy" id="156174"/>
    <lineage>
        <taxon>Eukaryota</taxon>
        <taxon>Haptista</taxon>
        <taxon>Haptophyta</taxon>
        <taxon>Prymnesiophyceae</taxon>
        <taxon>Prymnesiales</taxon>
        <taxon>Prymnesiaceae</taxon>
        <taxon>Haptolina</taxon>
    </lineage>
</organism>
<dbReference type="AlphaFoldDB" id="A0A7S3FKV0"/>
<reference evidence="2" key="1">
    <citation type="submission" date="2021-01" db="EMBL/GenBank/DDBJ databases">
        <authorList>
            <person name="Corre E."/>
            <person name="Pelletier E."/>
            <person name="Niang G."/>
            <person name="Scheremetjew M."/>
            <person name="Finn R."/>
            <person name="Kale V."/>
            <person name="Holt S."/>
            <person name="Cochrane G."/>
            <person name="Meng A."/>
            <person name="Brown T."/>
            <person name="Cohen L."/>
        </authorList>
    </citation>
    <scope>NUCLEOTIDE SEQUENCE</scope>
    <source>
        <strain evidence="2">CCMP281</strain>
    </source>
</reference>
<dbReference type="EMBL" id="HBHX01072836">
    <property type="protein sequence ID" value="CAE0153996.1"/>
    <property type="molecule type" value="Transcribed_RNA"/>
</dbReference>
<proteinExistence type="predicted"/>
<gene>
    <name evidence="2" type="ORF">HERI1096_LOCUS40308</name>
</gene>